<accession>A0ABT0E3Y6</accession>
<dbReference type="RefSeq" id="WP_246947809.1">
    <property type="nucleotide sequence ID" value="NZ_JALKII010000001.1"/>
</dbReference>
<proteinExistence type="inferred from homology"/>
<organism evidence="7 8">
    <name type="scientific">Alcanivorax quisquiliarum</name>
    <dbReference type="NCBI Taxonomy" id="2933565"/>
    <lineage>
        <taxon>Bacteria</taxon>
        <taxon>Pseudomonadati</taxon>
        <taxon>Pseudomonadota</taxon>
        <taxon>Gammaproteobacteria</taxon>
        <taxon>Oceanospirillales</taxon>
        <taxon>Alcanivoracaceae</taxon>
        <taxon>Alcanivorax</taxon>
    </lineage>
</organism>
<keyword evidence="8" id="KW-1185">Reference proteome</keyword>
<comment type="caution">
    <text evidence="7">The sequence shown here is derived from an EMBL/GenBank/DDBJ whole genome shotgun (WGS) entry which is preliminary data.</text>
</comment>
<protein>
    <recommendedName>
        <fullName evidence="5">Universal stress protein</fullName>
    </recommendedName>
</protein>
<dbReference type="Pfam" id="PF00582">
    <property type="entry name" value="Usp"/>
    <property type="match status" value="1"/>
</dbReference>
<dbReference type="Gene3D" id="3.40.50.620">
    <property type="entry name" value="HUPs"/>
    <property type="match status" value="1"/>
</dbReference>
<gene>
    <name evidence="7" type="ORF">MU846_02240</name>
</gene>
<evidence type="ECO:0000256" key="5">
    <source>
        <dbReference type="PIRNR" id="PIRNR006276"/>
    </source>
</evidence>
<dbReference type="PRINTS" id="PR01438">
    <property type="entry name" value="UNVRSLSTRESS"/>
</dbReference>
<reference evidence="7" key="1">
    <citation type="submission" date="2022-04" db="EMBL/GenBank/DDBJ databases">
        <title>Alcanivorax sp. CY1518 draft genome sequence.</title>
        <authorList>
            <person name="Zhao G."/>
            <person name="An M."/>
        </authorList>
    </citation>
    <scope>NUCLEOTIDE SEQUENCE</scope>
    <source>
        <strain evidence="7">CY1518</strain>
    </source>
</reference>
<dbReference type="PIRSF" id="PIRSF006276">
    <property type="entry name" value="UspA"/>
    <property type="match status" value="1"/>
</dbReference>
<evidence type="ECO:0000256" key="2">
    <source>
        <dbReference type="ARBA" id="ARBA00008791"/>
    </source>
</evidence>
<keyword evidence="4 5" id="KW-0963">Cytoplasm</keyword>
<name>A0ABT0E3Y6_9GAMM</name>
<dbReference type="InterPro" id="IPR006015">
    <property type="entry name" value="Universal_stress_UspA"/>
</dbReference>
<comment type="subunit">
    <text evidence="3">Homodimer.</text>
</comment>
<dbReference type="Proteomes" id="UP001165524">
    <property type="component" value="Unassembled WGS sequence"/>
</dbReference>
<evidence type="ECO:0000259" key="6">
    <source>
        <dbReference type="Pfam" id="PF00582"/>
    </source>
</evidence>
<dbReference type="InterPro" id="IPR014729">
    <property type="entry name" value="Rossmann-like_a/b/a_fold"/>
</dbReference>
<dbReference type="PANTHER" id="PTHR46268">
    <property type="entry name" value="STRESS RESPONSE PROTEIN NHAX"/>
    <property type="match status" value="1"/>
</dbReference>
<comment type="similarity">
    <text evidence="2 5">Belongs to the universal stress protein A family.</text>
</comment>
<dbReference type="InterPro" id="IPR006016">
    <property type="entry name" value="UspA"/>
</dbReference>
<dbReference type="EMBL" id="JALKII010000001">
    <property type="protein sequence ID" value="MCK0536521.1"/>
    <property type="molecule type" value="Genomic_DNA"/>
</dbReference>
<feature type="domain" description="UspA" evidence="6">
    <location>
        <begin position="5"/>
        <end position="142"/>
    </location>
</feature>
<evidence type="ECO:0000313" key="7">
    <source>
        <dbReference type="EMBL" id="MCK0536521.1"/>
    </source>
</evidence>
<dbReference type="SUPFAM" id="SSF52402">
    <property type="entry name" value="Adenine nucleotide alpha hydrolases-like"/>
    <property type="match status" value="1"/>
</dbReference>
<evidence type="ECO:0000256" key="4">
    <source>
        <dbReference type="ARBA" id="ARBA00022490"/>
    </source>
</evidence>
<comment type="subcellular location">
    <subcellularLocation>
        <location evidence="1 5">Cytoplasm</location>
    </subcellularLocation>
</comment>
<evidence type="ECO:0000313" key="8">
    <source>
        <dbReference type="Proteomes" id="UP001165524"/>
    </source>
</evidence>
<sequence length="147" mass="15566">MSDTYKDVLVAIDGSEESRHILSRAASIACSGGGRLHLLHVIEPLALAYGADVPIDVTELQGSLMEQARENVNRYADAFSIPAERVHVELGSIEKTIQDKADVLCADLIVIGSHTRTGLALLLGSTARGVVPGAHCDVLAVKLRRGG</sequence>
<dbReference type="PANTHER" id="PTHR46268:SF23">
    <property type="entry name" value="UNIVERSAL STRESS PROTEIN A-RELATED"/>
    <property type="match status" value="1"/>
</dbReference>
<evidence type="ECO:0000256" key="3">
    <source>
        <dbReference type="ARBA" id="ARBA00011738"/>
    </source>
</evidence>
<evidence type="ECO:0000256" key="1">
    <source>
        <dbReference type="ARBA" id="ARBA00004496"/>
    </source>
</evidence>